<dbReference type="AlphaFoldDB" id="A0ABD3PTN1"/>
<sequence>MEQEGLVKHHISKWPVNKEIPNLTTGDCSCLILMELFVIAAMRSCTVSAWRTCHVLNAIKGDTTLSTDSPPQWLFDKMREIRPAIEVGWQIPVLLSVFLEQQYAATPDAPAMTVPEILASYEALVDKWLQEHNLTDKDMIQTFGKVRDDWISNDLASWLDINVFYDGISKGISECTGETILVTTKQQRFATALVRHAGISETSMPDDSIYGLGMYRSKADVIVDRMARRNTDPGNTHFFEDRWPTIAKCLKDERLNSVKFYLCSWGYCTEQEVELATNEPRVEVLSLEDFAKVVA</sequence>
<keyword evidence="2" id="KW-1185">Reference proteome</keyword>
<accession>A0ABD3PTN1</accession>
<organism evidence="1 2">
    <name type="scientific">Cyclotella atomus</name>
    <dbReference type="NCBI Taxonomy" id="382360"/>
    <lineage>
        <taxon>Eukaryota</taxon>
        <taxon>Sar</taxon>
        <taxon>Stramenopiles</taxon>
        <taxon>Ochrophyta</taxon>
        <taxon>Bacillariophyta</taxon>
        <taxon>Coscinodiscophyceae</taxon>
        <taxon>Thalassiosirophycidae</taxon>
        <taxon>Stephanodiscales</taxon>
        <taxon>Stephanodiscaceae</taxon>
        <taxon>Cyclotella</taxon>
    </lineage>
</organism>
<evidence type="ECO:0000313" key="1">
    <source>
        <dbReference type="EMBL" id="KAL3791192.1"/>
    </source>
</evidence>
<proteinExistence type="predicted"/>
<dbReference type="EMBL" id="JALLPJ020000470">
    <property type="protein sequence ID" value="KAL3791192.1"/>
    <property type="molecule type" value="Genomic_DNA"/>
</dbReference>
<reference evidence="1 2" key="1">
    <citation type="submission" date="2024-10" db="EMBL/GenBank/DDBJ databases">
        <title>Updated reference genomes for cyclostephanoid diatoms.</title>
        <authorList>
            <person name="Roberts W.R."/>
            <person name="Alverson A.J."/>
        </authorList>
    </citation>
    <scope>NUCLEOTIDE SEQUENCE [LARGE SCALE GENOMIC DNA]</scope>
    <source>
        <strain evidence="1 2">AJA010-31</strain>
    </source>
</reference>
<dbReference type="Proteomes" id="UP001530400">
    <property type="component" value="Unassembled WGS sequence"/>
</dbReference>
<name>A0ABD3PTN1_9STRA</name>
<gene>
    <name evidence="1" type="ORF">ACHAWO_013623</name>
</gene>
<comment type="caution">
    <text evidence="1">The sequence shown here is derived from an EMBL/GenBank/DDBJ whole genome shotgun (WGS) entry which is preliminary data.</text>
</comment>
<evidence type="ECO:0000313" key="2">
    <source>
        <dbReference type="Proteomes" id="UP001530400"/>
    </source>
</evidence>
<protein>
    <submittedName>
        <fullName evidence="1">Uncharacterized protein</fullName>
    </submittedName>
</protein>